<dbReference type="AlphaFoldDB" id="A0AA88C6Q4"/>
<evidence type="ECO:0000313" key="3">
    <source>
        <dbReference type="Proteomes" id="UP000628442"/>
    </source>
</evidence>
<dbReference type="PANTHER" id="PTHR38599:SF1">
    <property type="entry name" value="CUPIN DOMAIN PROTEIN (AFU_ORTHOLOGUE AFUA_3G13620)"/>
    <property type="match status" value="1"/>
</dbReference>
<reference evidence="2" key="1">
    <citation type="journal article" date="2014" name="Int. J. Syst. Evol. Microbiol.">
        <title>Complete genome sequence of Corynebacterium casei LMG S-19264T (=DSM 44701T), isolated from a smear-ripened cheese.</title>
        <authorList>
            <consortium name="US DOE Joint Genome Institute (JGI-PGF)"/>
            <person name="Walter F."/>
            <person name="Albersmeier A."/>
            <person name="Kalinowski J."/>
            <person name="Ruckert C."/>
        </authorList>
    </citation>
    <scope>NUCLEOTIDE SEQUENCE</scope>
    <source>
        <strain evidence="2">KCTC 12343</strain>
    </source>
</reference>
<feature type="domain" description="Cupin type-2" evidence="1">
    <location>
        <begin position="76"/>
        <end position="144"/>
    </location>
</feature>
<dbReference type="PANTHER" id="PTHR38599">
    <property type="entry name" value="CUPIN DOMAIN PROTEIN (AFU_ORTHOLOGUE AFUA_3G13620)"/>
    <property type="match status" value="1"/>
</dbReference>
<dbReference type="InterPro" id="IPR014710">
    <property type="entry name" value="RmlC-like_jellyroll"/>
</dbReference>
<accession>A0AA88C6Q4</accession>
<dbReference type="InterPro" id="IPR011051">
    <property type="entry name" value="RmlC_Cupin_sf"/>
</dbReference>
<reference evidence="2" key="2">
    <citation type="submission" date="2022-12" db="EMBL/GenBank/DDBJ databases">
        <authorList>
            <person name="Sun Q."/>
            <person name="Kim S."/>
        </authorList>
    </citation>
    <scope>NUCLEOTIDE SEQUENCE</scope>
    <source>
        <strain evidence="2">KCTC 12343</strain>
    </source>
</reference>
<name>A0AA88C6Q4_9BURK</name>
<dbReference type="Gene3D" id="2.60.120.10">
    <property type="entry name" value="Jelly Rolls"/>
    <property type="match status" value="1"/>
</dbReference>
<evidence type="ECO:0000313" key="2">
    <source>
        <dbReference type="EMBL" id="GGY48292.1"/>
    </source>
</evidence>
<proteinExistence type="predicted"/>
<evidence type="ECO:0000259" key="1">
    <source>
        <dbReference type="Pfam" id="PF07883"/>
    </source>
</evidence>
<dbReference type="Proteomes" id="UP000628442">
    <property type="component" value="Unassembled WGS sequence"/>
</dbReference>
<protein>
    <recommendedName>
        <fullName evidence="1">Cupin type-2 domain-containing protein</fullName>
    </recommendedName>
</protein>
<dbReference type="EMBL" id="BMWV01000007">
    <property type="protein sequence ID" value="GGY48292.1"/>
    <property type="molecule type" value="Genomic_DNA"/>
</dbReference>
<dbReference type="InterPro" id="IPR013096">
    <property type="entry name" value="Cupin_2"/>
</dbReference>
<comment type="caution">
    <text evidence="2">The sequence shown here is derived from an EMBL/GenBank/DDBJ whole genome shotgun (WGS) entry which is preliminary data.</text>
</comment>
<dbReference type="Pfam" id="PF07883">
    <property type="entry name" value="Cupin_2"/>
    <property type="match status" value="1"/>
</dbReference>
<dbReference type="CDD" id="cd02235">
    <property type="entry name" value="cupin_BLL4011-like"/>
    <property type="match status" value="1"/>
</dbReference>
<organism evidence="2 3">
    <name type="scientific">Pseudoduganella albidiflava</name>
    <dbReference type="NCBI Taxonomy" id="321983"/>
    <lineage>
        <taxon>Bacteria</taxon>
        <taxon>Pseudomonadati</taxon>
        <taxon>Pseudomonadota</taxon>
        <taxon>Betaproteobacteria</taxon>
        <taxon>Burkholderiales</taxon>
        <taxon>Oxalobacteraceae</taxon>
        <taxon>Telluria group</taxon>
        <taxon>Pseudoduganella</taxon>
    </lineage>
</organism>
<sequence>MSGRAIARTIDLHTRAATTTMEETMRRQAAAAMAAVSLALLALPCTSSLAQPTGIKRTVITRGDISVPNREAVVAHVELAPGATAGRHTHPGDEITYFLDGEGELLIDGAPPRRVKAGEAIIIPAGVVHDARNPGSTTTKLVGVYVIEKGQPLATPAK</sequence>
<gene>
    <name evidence="2" type="ORF">GCM10007387_33070</name>
</gene>
<dbReference type="SUPFAM" id="SSF51182">
    <property type="entry name" value="RmlC-like cupins"/>
    <property type="match status" value="1"/>
</dbReference>